<accession>A0A369WQX8</accession>
<dbReference type="EMBL" id="QQOH01000001">
    <property type="protein sequence ID" value="RDE24102.1"/>
    <property type="molecule type" value="Genomic_DNA"/>
</dbReference>
<feature type="domain" description="Type 4 fimbrial biogenesis protein PilX N-terminal" evidence="2">
    <location>
        <begin position="15"/>
        <end position="65"/>
    </location>
</feature>
<gene>
    <name evidence="3" type="ORF">DV711_00400</name>
</gene>
<keyword evidence="1" id="KW-1133">Transmembrane helix</keyword>
<dbReference type="AlphaFoldDB" id="A0A369WQX8"/>
<name>A0A369WQX8_9GAMM</name>
<evidence type="ECO:0000259" key="2">
    <source>
        <dbReference type="Pfam" id="PF14341"/>
    </source>
</evidence>
<organism evidence="3 4">
    <name type="scientific">Motiliproteus coralliicola</name>
    <dbReference type="NCBI Taxonomy" id="2283196"/>
    <lineage>
        <taxon>Bacteria</taxon>
        <taxon>Pseudomonadati</taxon>
        <taxon>Pseudomonadota</taxon>
        <taxon>Gammaproteobacteria</taxon>
        <taxon>Oceanospirillales</taxon>
        <taxon>Oceanospirillaceae</taxon>
        <taxon>Motiliproteus</taxon>
    </lineage>
</organism>
<protein>
    <recommendedName>
        <fullName evidence="2">Type 4 fimbrial biogenesis protein PilX N-terminal domain-containing protein</fullName>
    </recommendedName>
</protein>
<dbReference type="RefSeq" id="WP_114693684.1">
    <property type="nucleotide sequence ID" value="NZ_QQOH01000001.1"/>
</dbReference>
<keyword evidence="1" id="KW-0472">Membrane</keyword>
<keyword evidence="1" id="KW-0812">Transmembrane</keyword>
<dbReference type="OrthoDB" id="6367398at2"/>
<evidence type="ECO:0000313" key="3">
    <source>
        <dbReference type="EMBL" id="RDE24102.1"/>
    </source>
</evidence>
<dbReference type="Pfam" id="PF14341">
    <property type="entry name" value="PilX_N"/>
    <property type="match status" value="1"/>
</dbReference>
<feature type="transmembrane region" description="Helical" evidence="1">
    <location>
        <begin position="16"/>
        <end position="34"/>
    </location>
</feature>
<dbReference type="Proteomes" id="UP000253769">
    <property type="component" value="Unassembled WGS sequence"/>
</dbReference>
<reference evidence="3 4" key="1">
    <citation type="submission" date="2018-07" db="EMBL/GenBank/DDBJ databases">
        <title>Motiliproteus coralliicola sp. nov., a bacterium isolated from Coral.</title>
        <authorList>
            <person name="Wang G."/>
        </authorList>
    </citation>
    <scope>NUCLEOTIDE SEQUENCE [LARGE SCALE GENOMIC DNA]</scope>
    <source>
        <strain evidence="3 4">C34</strain>
    </source>
</reference>
<dbReference type="InterPro" id="IPR025746">
    <property type="entry name" value="PilX_N_dom"/>
</dbReference>
<comment type="caution">
    <text evidence="3">The sequence shown here is derived from an EMBL/GenBank/DDBJ whole genome shotgun (WGS) entry which is preliminary data.</text>
</comment>
<keyword evidence="4" id="KW-1185">Reference proteome</keyword>
<evidence type="ECO:0000256" key="1">
    <source>
        <dbReference type="SAM" id="Phobius"/>
    </source>
</evidence>
<proteinExistence type="predicted"/>
<sequence length="157" mass="16924">MSQIPNHRPNRQRQKGVVLVVCLLVIVVVTLIAATSTKTSSFEEKMAANAQTYNRTFQAAESAVEFAINEDQMMFDAIDNSNNLSSSVTVSMSTSGVTATAQTEFVGEGIAPGNSIGTASTYMYEVHGTGEMTDMNASTLIRQGYYRVSFVASTDDQ</sequence>
<evidence type="ECO:0000313" key="4">
    <source>
        <dbReference type="Proteomes" id="UP000253769"/>
    </source>
</evidence>